<dbReference type="Pfam" id="PF11776">
    <property type="entry name" value="RcnB"/>
    <property type="match status" value="1"/>
</dbReference>
<sequence length="116" mass="12695">MGRAVLDMNGATLMLNLILAISLISNLAIVGEAGPPASYDKPDSAREGTAVEDRAASDFERGEYLPIQYRGDLVKNWKKAGLRKPDTGFEWVKVAQLAFLINPTSGFIRDIVELED</sequence>
<keyword evidence="3" id="KW-1185">Reference proteome</keyword>
<comment type="caution">
    <text evidence="2">The sequence shown here is derived from an EMBL/GenBank/DDBJ whole genome shotgun (WGS) entry which is preliminary data.</text>
</comment>
<protein>
    <submittedName>
        <fullName evidence="2">Uncharacterized protein</fullName>
    </submittedName>
</protein>
<dbReference type="Gene3D" id="3.10.450.160">
    <property type="entry name" value="inner membrane protein cigr"/>
    <property type="match status" value="1"/>
</dbReference>
<evidence type="ECO:0000313" key="2">
    <source>
        <dbReference type="EMBL" id="RIJ31654.1"/>
    </source>
</evidence>
<dbReference type="Proteomes" id="UP000265845">
    <property type="component" value="Unassembled WGS sequence"/>
</dbReference>
<proteinExistence type="predicted"/>
<evidence type="ECO:0000256" key="1">
    <source>
        <dbReference type="SAM" id="Phobius"/>
    </source>
</evidence>
<dbReference type="AlphaFoldDB" id="A0A399RMW9"/>
<feature type="transmembrane region" description="Helical" evidence="1">
    <location>
        <begin position="12"/>
        <end position="31"/>
    </location>
</feature>
<keyword evidence="1" id="KW-0472">Membrane</keyword>
<reference evidence="2 3" key="1">
    <citation type="submission" date="2018-08" db="EMBL/GenBank/DDBJ databases">
        <title>Henriciella mobilis sp. nov., isolated from seawater.</title>
        <authorList>
            <person name="Cheng H."/>
            <person name="Wu Y.-H."/>
            <person name="Xu X.-W."/>
            <person name="Guo L.-L."/>
        </authorList>
    </citation>
    <scope>NUCLEOTIDE SEQUENCE [LARGE SCALE GENOMIC DNA]</scope>
    <source>
        <strain evidence="2 3">CCUG67844</strain>
    </source>
</reference>
<dbReference type="OrthoDB" id="9808839at2"/>
<dbReference type="EMBL" id="QWGA01000003">
    <property type="protein sequence ID" value="RIJ31654.1"/>
    <property type="molecule type" value="Genomic_DNA"/>
</dbReference>
<keyword evidence="1" id="KW-0812">Transmembrane</keyword>
<name>A0A399RMW9_9PROT</name>
<dbReference type="InterPro" id="IPR024572">
    <property type="entry name" value="RcnB"/>
</dbReference>
<evidence type="ECO:0000313" key="3">
    <source>
        <dbReference type="Proteomes" id="UP000265845"/>
    </source>
</evidence>
<keyword evidence="1" id="KW-1133">Transmembrane helix</keyword>
<accession>A0A399RMW9</accession>
<gene>
    <name evidence="2" type="ORF">D1222_05270</name>
</gene>
<organism evidence="2 3">
    <name type="scientific">Henriciella algicola</name>
    <dbReference type="NCBI Taxonomy" id="1608422"/>
    <lineage>
        <taxon>Bacteria</taxon>
        <taxon>Pseudomonadati</taxon>
        <taxon>Pseudomonadota</taxon>
        <taxon>Alphaproteobacteria</taxon>
        <taxon>Hyphomonadales</taxon>
        <taxon>Hyphomonadaceae</taxon>
        <taxon>Henriciella</taxon>
    </lineage>
</organism>